<proteinExistence type="inferred from homology"/>
<comment type="similarity">
    <text evidence="1">Belongs to the GSP E family.</text>
</comment>
<evidence type="ECO:0000256" key="1">
    <source>
        <dbReference type="ARBA" id="ARBA00006611"/>
    </source>
</evidence>
<dbReference type="InterPro" id="IPR003593">
    <property type="entry name" value="AAA+_ATPase"/>
</dbReference>
<feature type="domain" description="AAA+ ATPase" evidence="2">
    <location>
        <begin position="126"/>
        <end position="254"/>
    </location>
</feature>
<dbReference type="Gene3D" id="3.30.450.90">
    <property type="match status" value="1"/>
</dbReference>
<dbReference type="Gene3D" id="3.40.50.300">
    <property type="entry name" value="P-loop containing nucleotide triphosphate hydrolases"/>
    <property type="match status" value="1"/>
</dbReference>
<dbReference type="SMART" id="SM00382">
    <property type="entry name" value="AAA"/>
    <property type="match status" value="1"/>
</dbReference>
<organism evidence="3 4">
    <name type="scientific">Candidatus Fervidibacter sacchari</name>
    <dbReference type="NCBI Taxonomy" id="1448929"/>
    <lineage>
        <taxon>Bacteria</taxon>
        <taxon>Candidatus Fervidibacterota</taxon>
        <taxon>Candidatus Fervidibacter</taxon>
    </lineage>
</organism>
<keyword evidence="4" id="KW-1185">Reference proteome</keyword>
<comment type="caution">
    <text evidence="3">The sequence shown here is derived from an EMBL/GenBank/DDBJ whole genome shotgun (WGS) entry which is preliminary data.</text>
</comment>
<dbReference type="NCBIfam" id="TIGR01420">
    <property type="entry name" value="pilT_fam"/>
    <property type="match status" value="1"/>
</dbReference>
<dbReference type="InterPro" id="IPR006321">
    <property type="entry name" value="PilT/PilU"/>
</dbReference>
<evidence type="ECO:0000259" key="2">
    <source>
        <dbReference type="SMART" id="SM00382"/>
    </source>
</evidence>
<evidence type="ECO:0000313" key="3">
    <source>
        <dbReference type="EMBL" id="MCS3920403.1"/>
    </source>
</evidence>
<dbReference type="PANTHER" id="PTHR30486">
    <property type="entry name" value="TWITCHING MOTILITY PROTEIN PILT"/>
    <property type="match status" value="1"/>
</dbReference>
<gene>
    <name evidence="3" type="ORF">M2350_002832</name>
</gene>
<reference evidence="3 4" key="1">
    <citation type="submission" date="2022-08" db="EMBL/GenBank/DDBJ databases">
        <title>Bacterial and archaeal communities from various locations to study Microbial Dark Matter (Phase II).</title>
        <authorList>
            <person name="Stepanauskas R."/>
        </authorList>
    </citation>
    <scope>NUCLEOTIDE SEQUENCE [LARGE SCALE GENOMIC DNA]</scope>
    <source>
        <strain evidence="3 4">PD1</strain>
    </source>
</reference>
<dbReference type="EMBL" id="JANUCP010000005">
    <property type="protein sequence ID" value="MCS3920403.1"/>
    <property type="molecule type" value="Genomic_DNA"/>
</dbReference>
<protein>
    <submittedName>
        <fullName evidence="3">Twitching motility protein PilT</fullName>
    </submittedName>
</protein>
<dbReference type="InterPro" id="IPR001482">
    <property type="entry name" value="T2SS/T4SS_dom"/>
</dbReference>
<dbReference type="InterPro" id="IPR027417">
    <property type="entry name" value="P-loop_NTPase"/>
</dbReference>
<accession>A0ABT2ER06</accession>
<dbReference type="CDD" id="cd01131">
    <property type="entry name" value="PilT"/>
    <property type="match status" value="1"/>
</dbReference>
<dbReference type="InterPro" id="IPR050921">
    <property type="entry name" value="T4SS_GSP_E_ATPase"/>
</dbReference>
<dbReference type="Pfam" id="PF00437">
    <property type="entry name" value="T2SSE"/>
    <property type="match status" value="1"/>
</dbReference>
<name>A0ABT2ER06_9BACT</name>
<evidence type="ECO:0000313" key="4">
    <source>
        <dbReference type="Proteomes" id="UP001204798"/>
    </source>
</evidence>
<dbReference type="SUPFAM" id="SSF52540">
    <property type="entry name" value="P-loop containing nucleoside triphosphate hydrolases"/>
    <property type="match status" value="1"/>
</dbReference>
<dbReference type="RefSeq" id="WP_259099547.1">
    <property type="nucleotide sequence ID" value="NZ_CP130454.1"/>
</dbReference>
<dbReference type="Proteomes" id="UP001204798">
    <property type="component" value="Unassembled WGS sequence"/>
</dbReference>
<sequence length="352" mass="39658">MTARDAMIRLLRYAVEQQASDLHLIVGVPPIIRVHGELFTVPSDKLNAEQVRALCYSLLNEKQLSEFERNGYLCVGLTHPELGYFRITLYRHRGNMEAAIRIGRQYLMSLEETGLPEIVKELTRKSTGLVLIVGPTGSGKTTTMYAMIDFINRERRCKIVTVEDPVEYFHENRLSVIVQQEVGTDVPSFSQALIQILRQDPDVICIGEMRDLETIATALLAAETGHLVIATLHTGRAAETINRIIDVFPPYQQQQVRVQLAAVLEGIICQRLLPRIDKPGRVLAYEILLATPAIRSMIREGKPEAMINNVIEMSRSEGMVLLENCLRELYEQGIISYDVALAHAENPARIRD</sequence>